<sequence>MRAQPDRSDLSPTAAGWTVAKLATATGENPEDLLDYSRTGLLTRTPDGVFTPNALRRTQLIQFARSRGISRHDLAAALAIQGDLLNRFNTAEPADTATHHITHLAREAALDTEVIDELMPIMGWDSIVTGADIAAAHRIAAALRLGMPRGALMQLLRVFSDTADRLADSVLRTFHDYVHEPRRAQGLSGPELLDASEPIAGPLLDMVEPTVVYFHRRALERAHREDFLRHLTEPDTPPAAVPGQEHLTVLFIDLASFTPLTATMGDHVAADVLRTFALAVRSHATHHRGRIIKQIGDEFMLMFTRPGDAVSFGLAIDDFVNTQTQFPALHIGAHTGPVLFREGDYLGATINLAARVASAGTTGQFLITRELHSAATDCPEARFTPLPPKRLKGIPEPVHLVDVRHSAPARADRRTDPVCGMLLDPADVAATTDWHGTTFDFCSHLCHNAFTAQPERFANAAGQSVHHPT</sequence>
<accession>A0A132PDY9</accession>
<comment type="similarity">
    <text evidence="1">Belongs to the adenylyl cyclase class-3 family.</text>
</comment>
<dbReference type="Proteomes" id="UP000070612">
    <property type="component" value="Unassembled WGS sequence"/>
</dbReference>
<dbReference type="InterPro" id="IPR007029">
    <property type="entry name" value="YHS_dom"/>
</dbReference>
<feature type="domain" description="Guanylate cyclase" evidence="2">
    <location>
        <begin position="248"/>
        <end position="357"/>
    </location>
</feature>
<dbReference type="PANTHER" id="PTHR43081">
    <property type="entry name" value="ADENYLATE CYCLASE, TERMINAL-DIFFERENTIATION SPECIFIC-RELATED"/>
    <property type="match status" value="1"/>
</dbReference>
<dbReference type="InterPro" id="IPR029787">
    <property type="entry name" value="Nucleotide_cyclase"/>
</dbReference>
<dbReference type="InterPro" id="IPR011017">
    <property type="entry name" value="TRASH_dom"/>
</dbReference>
<organism evidence="3 4">
    <name type="scientific">Mycolicibacterium wolinskyi</name>
    <dbReference type="NCBI Taxonomy" id="59750"/>
    <lineage>
        <taxon>Bacteria</taxon>
        <taxon>Bacillati</taxon>
        <taxon>Actinomycetota</taxon>
        <taxon>Actinomycetes</taxon>
        <taxon>Mycobacteriales</taxon>
        <taxon>Mycobacteriaceae</taxon>
        <taxon>Mycolicibacterium</taxon>
    </lineage>
</organism>
<name>A0A132PDY9_9MYCO</name>
<dbReference type="GO" id="GO:0009190">
    <property type="term" value="P:cyclic nucleotide biosynthetic process"/>
    <property type="evidence" value="ECO:0007669"/>
    <property type="project" value="InterPro"/>
</dbReference>
<comment type="caution">
    <text evidence="3">The sequence shown here is derived from an EMBL/GenBank/DDBJ whole genome shotgun (WGS) entry which is preliminary data.</text>
</comment>
<dbReference type="Gene3D" id="3.30.70.1230">
    <property type="entry name" value="Nucleotide cyclase"/>
    <property type="match status" value="1"/>
</dbReference>
<protein>
    <submittedName>
        <fullName evidence="3">Adenylate cyclase</fullName>
    </submittedName>
</protein>
<dbReference type="InterPro" id="IPR050697">
    <property type="entry name" value="Adenylyl/Guanylyl_Cyclase_3/4"/>
</dbReference>
<dbReference type="PANTHER" id="PTHR43081:SF1">
    <property type="entry name" value="ADENYLATE CYCLASE, TERMINAL-DIFFERENTIATION SPECIFIC"/>
    <property type="match status" value="1"/>
</dbReference>
<dbReference type="GO" id="GO:0004016">
    <property type="term" value="F:adenylate cyclase activity"/>
    <property type="evidence" value="ECO:0007669"/>
    <property type="project" value="UniProtKB-ARBA"/>
</dbReference>
<dbReference type="EMBL" id="LGTW01000027">
    <property type="protein sequence ID" value="KWX20540.1"/>
    <property type="molecule type" value="Genomic_DNA"/>
</dbReference>
<dbReference type="SUPFAM" id="SSF47240">
    <property type="entry name" value="Ferritin-like"/>
    <property type="match status" value="1"/>
</dbReference>
<dbReference type="SUPFAM" id="SSF55073">
    <property type="entry name" value="Nucleotide cyclase"/>
    <property type="match status" value="1"/>
</dbReference>
<dbReference type="GO" id="GO:0035556">
    <property type="term" value="P:intracellular signal transduction"/>
    <property type="evidence" value="ECO:0007669"/>
    <property type="project" value="InterPro"/>
</dbReference>
<dbReference type="AlphaFoldDB" id="A0A132PDY9"/>
<evidence type="ECO:0000256" key="1">
    <source>
        <dbReference type="ARBA" id="ARBA00005381"/>
    </source>
</evidence>
<dbReference type="InterPro" id="IPR001054">
    <property type="entry name" value="A/G_cyclase"/>
</dbReference>
<dbReference type="SMART" id="SM00746">
    <property type="entry name" value="TRASH"/>
    <property type="match status" value="1"/>
</dbReference>
<dbReference type="Pfam" id="PF04945">
    <property type="entry name" value="YHS"/>
    <property type="match status" value="1"/>
</dbReference>
<gene>
    <name evidence="3" type="ORF">AFM11_30635</name>
</gene>
<dbReference type="PROSITE" id="PS50125">
    <property type="entry name" value="GUANYLATE_CYCLASE_2"/>
    <property type="match status" value="1"/>
</dbReference>
<dbReference type="PATRIC" id="fig|59750.3.peg.4028"/>
<dbReference type="Pfam" id="PF00211">
    <property type="entry name" value="Guanylate_cyc"/>
    <property type="match status" value="1"/>
</dbReference>
<evidence type="ECO:0000259" key="2">
    <source>
        <dbReference type="PROSITE" id="PS50125"/>
    </source>
</evidence>
<reference evidence="3 4" key="1">
    <citation type="submission" date="2015-07" db="EMBL/GenBank/DDBJ databases">
        <title>A draft genome sequence of Mycobacterium wolinskyi.</title>
        <authorList>
            <person name="de Man T.J."/>
            <person name="Perry K.A."/>
            <person name="Coulliette A.D."/>
            <person name="Jensen B."/>
            <person name="Toney N.C."/>
            <person name="Limbago B.M."/>
            <person name="Noble-Wang J."/>
        </authorList>
    </citation>
    <scope>NUCLEOTIDE SEQUENCE [LARGE SCALE GENOMIC DNA]</scope>
    <source>
        <strain evidence="3 4">CDC_01</strain>
    </source>
</reference>
<dbReference type="STRING" id="59750.AWC31_00625"/>
<dbReference type="InterPro" id="IPR009078">
    <property type="entry name" value="Ferritin-like_SF"/>
</dbReference>
<evidence type="ECO:0000313" key="3">
    <source>
        <dbReference type="EMBL" id="KWX20540.1"/>
    </source>
</evidence>
<keyword evidence="4" id="KW-1185">Reference proteome</keyword>
<proteinExistence type="inferred from homology"/>
<evidence type="ECO:0000313" key="4">
    <source>
        <dbReference type="Proteomes" id="UP000070612"/>
    </source>
</evidence>
<dbReference type="CDD" id="cd07302">
    <property type="entry name" value="CHD"/>
    <property type="match status" value="1"/>
</dbReference>
<dbReference type="SMART" id="SM00044">
    <property type="entry name" value="CYCc"/>
    <property type="match status" value="1"/>
</dbReference>